<dbReference type="Proteomes" id="UP001458880">
    <property type="component" value="Unassembled WGS sequence"/>
</dbReference>
<reference evidence="1 2" key="1">
    <citation type="journal article" date="2024" name="BMC Genomics">
        <title>De novo assembly and annotation of Popillia japonica's genome with initial clues to its potential as an invasive pest.</title>
        <authorList>
            <person name="Cucini C."/>
            <person name="Boschi S."/>
            <person name="Funari R."/>
            <person name="Cardaioli E."/>
            <person name="Iannotti N."/>
            <person name="Marturano G."/>
            <person name="Paoli F."/>
            <person name="Bruttini M."/>
            <person name="Carapelli A."/>
            <person name="Frati F."/>
            <person name="Nardi F."/>
        </authorList>
    </citation>
    <scope>NUCLEOTIDE SEQUENCE [LARGE SCALE GENOMIC DNA]</scope>
    <source>
        <strain evidence="1">DMR45628</strain>
    </source>
</reference>
<dbReference type="EMBL" id="JASPKY010000928">
    <property type="protein sequence ID" value="KAK9680139.1"/>
    <property type="molecule type" value="Genomic_DNA"/>
</dbReference>
<keyword evidence="2" id="KW-1185">Reference proteome</keyword>
<evidence type="ECO:0000313" key="2">
    <source>
        <dbReference type="Proteomes" id="UP001458880"/>
    </source>
</evidence>
<sequence length="153" mass="16940">MEGKTYYLLGTIKKKVNSSELRVDLSDVGQTKKEEVLIAVRNGSDKVDILKREITGKLPDASTTTLVDKKILHIKGLDEVTTVEEVAEAIIWETSAASNSFTVRALRPVFGNKQNVTVTIAAAHADRLLQAGKIKIGWMKCTIYEGERETECF</sequence>
<proteinExistence type="predicted"/>
<gene>
    <name evidence="1" type="ORF">QE152_g39328</name>
</gene>
<protein>
    <submittedName>
        <fullName evidence="1">Uncharacterized protein</fullName>
    </submittedName>
</protein>
<accession>A0AAW1HUE9</accession>
<comment type="caution">
    <text evidence="1">The sequence shown here is derived from an EMBL/GenBank/DDBJ whole genome shotgun (WGS) entry which is preliminary data.</text>
</comment>
<organism evidence="1 2">
    <name type="scientific">Popillia japonica</name>
    <name type="common">Japanese beetle</name>
    <dbReference type="NCBI Taxonomy" id="7064"/>
    <lineage>
        <taxon>Eukaryota</taxon>
        <taxon>Metazoa</taxon>
        <taxon>Ecdysozoa</taxon>
        <taxon>Arthropoda</taxon>
        <taxon>Hexapoda</taxon>
        <taxon>Insecta</taxon>
        <taxon>Pterygota</taxon>
        <taxon>Neoptera</taxon>
        <taxon>Endopterygota</taxon>
        <taxon>Coleoptera</taxon>
        <taxon>Polyphaga</taxon>
        <taxon>Scarabaeiformia</taxon>
        <taxon>Scarabaeidae</taxon>
        <taxon>Rutelinae</taxon>
        <taxon>Popillia</taxon>
    </lineage>
</organism>
<evidence type="ECO:0000313" key="1">
    <source>
        <dbReference type="EMBL" id="KAK9680139.1"/>
    </source>
</evidence>
<name>A0AAW1HUE9_POPJA</name>
<dbReference type="AlphaFoldDB" id="A0AAW1HUE9"/>